<accession>A0A6G1ID27</accession>
<dbReference type="GO" id="GO:0003700">
    <property type="term" value="F:DNA-binding transcription factor activity"/>
    <property type="evidence" value="ECO:0007669"/>
    <property type="project" value="InterPro"/>
</dbReference>
<dbReference type="PANTHER" id="PTHR42070:SF1">
    <property type="entry name" value="FILAMENT ASSOCIATED PROTEIN, PUTATIVE (AFU_ORTHOLOGUE AFUA_8G06630)-RELATED"/>
    <property type="match status" value="1"/>
</dbReference>
<feature type="region of interest" description="Disordered" evidence="1">
    <location>
        <begin position="1"/>
        <end position="54"/>
    </location>
</feature>
<protein>
    <recommendedName>
        <fullName evidence="4">BZIP domain-containing protein</fullName>
    </recommendedName>
</protein>
<gene>
    <name evidence="2" type="ORF">K458DRAFT_397551</name>
</gene>
<organism evidence="2 3">
    <name type="scientific">Lentithecium fluviatile CBS 122367</name>
    <dbReference type="NCBI Taxonomy" id="1168545"/>
    <lineage>
        <taxon>Eukaryota</taxon>
        <taxon>Fungi</taxon>
        <taxon>Dikarya</taxon>
        <taxon>Ascomycota</taxon>
        <taxon>Pezizomycotina</taxon>
        <taxon>Dothideomycetes</taxon>
        <taxon>Pleosporomycetidae</taxon>
        <taxon>Pleosporales</taxon>
        <taxon>Massarineae</taxon>
        <taxon>Lentitheciaceae</taxon>
        <taxon>Lentithecium</taxon>
    </lineage>
</organism>
<dbReference type="PANTHER" id="PTHR42070">
    <property type="entry name" value="FILAMENT ASSOCIATED PROTEIN, PUTATIVE (AFU_ORTHOLOGUE AFUA_8G06630)-RELATED"/>
    <property type="match status" value="1"/>
</dbReference>
<dbReference type="Gene3D" id="1.20.5.170">
    <property type="match status" value="1"/>
</dbReference>
<dbReference type="AlphaFoldDB" id="A0A6G1ID27"/>
<evidence type="ECO:0000256" key="1">
    <source>
        <dbReference type="SAM" id="MobiDB-lite"/>
    </source>
</evidence>
<sequence>MPPPPPSSPPSLPSPTSSTTSSTSTTSAPPRRKARVTPEHTLTRVRENQRRHRARRKDYIATLEEKLAQAEQQLAEARAEIEALRRERDSGVLVLPCPHGDGEGEGAVVRKDSVVGEGMETGVDIGMNGVENVGEEDAMVLAQAPSRTLAAPGLEYPNPSDNVQLDIDASFLNALYNLDALPTPIPTSMPALGPPPCCTDLSTTTATPPPDPSDPECSTCKTRPAPLPTESTTLCAQAYVMISQQNFRDVDATTIRLWLYQGYRRAQRRGEGCRVENGALFRLLDFISGV</sequence>
<feature type="compositionally biased region" description="Basic and acidic residues" evidence="1">
    <location>
        <begin position="36"/>
        <end position="48"/>
    </location>
</feature>
<dbReference type="CDD" id="cd14688">
    <property type="entry name" value="bZIP_YAP"/>
    <property type="match status" value="1"/>
</dbReference>
<dbReference type="EMBL" id="MU005646">
    <property type="protein sequence ID" value="KAF2675883.1"/>
    <property type="molecule type" value="Genomic_DNA"/>
</dbReference>
<feature type="compositionally biased region" description="Pro residues" evidence="1">
    <location>
        <begin position="1"/>
        <end position="13"/>
    </location>
</feature>
<feature type="compositionally biased region" description="Low complexity" evidence="1">
    <location>
        <begin position="14"/>
        <end position="29"/>
    </location>
</feature>
<reference evidence="2" key="1">
    <citation type="journal article" date="2020" name="Stud. Mycol.">
        <title>101 Dothideomycetes genomes: a test case for predicting lifestyles and emergence of pathogens.</title>
        <authorList>
            <person name="Haridas S."/>
            <person name="Albert R."/>
            <person name="Binder M."/>
            <person name="Bloem J."/>
            <person name="Labutti K."/>
            <person name="Salamov A."/>
            <person name="Andreopoulos B."/>
            <person name="Baker S."/>
            <person name="Barry K."/>
            <person name="Bills G."/>
            <person name="Bluhm B."/>
            <person name="Cannon C."/>
            <person name="Castanera R."/>
            <person name="Culley D."/>
            <person name="Daum C."/>
            <person name="Ezra D."/>
            <person name="Gonzalez J."/>
            <person name="Henrissat B."/>
            <person name="Kuo A."/>
            <person name="Liang C."/>
            <person name="Lipzen A."/>
            <person name="Lutzoni F."/>
            <person name="Magnuson J."/>
            <person name="Mondo S."/>
            <person name="Nolan M."/>
            <person name="Ohm R."/>
            <person name="Pangilinan J."/>
            <person name="Park H.-J."/>
            <person name="Ramirez L."/>
            <person name="Alfaro M."/>
            <person name="Sun H."/>
            <person name="Tritt A."/>
            <person name="Yoshinaga Y."/>
            <person name="Zwiers L.-H."/>
            <person name="Turgeon B."/>
            <person name="Goodwin S."/>
            <person name="Spatafora J."/>
            <person name="Crous P."/>
            <person name="Grigoriev I."/>
        </authorList>
    </citation>
    <scope>NUCLEOTIDE SEQUENCE</scope>
    <source>
        <strain evidence="2">CBS 122367</strain>
    </source>
</reference>
<evidence type="ECO:0000313" key="2">
    <source>
        <dbReference type="EMBL" id="KAF2675883.1"/>
    </source>
</evidence>
<keyword evidence="3" id="KW-1185">Reference proteome</keyword>
<dbReference type="SUPFAM" id="SSF57959">
    <property type="entry name" value="Leucine zipper domain"/>
    <property type="match status" value="1"/>
</dbReference>
<dbReference type="InterPro" id="IPR046347">
    <property type="entry name" value="bZIP_sf"/>
</dbReference>
<name>A0A6G1ID27_9PLEO</name>
<evidence type="ECO:0008006" key="4">
    <source>
        <dbReference type="Google" id="ProtNLM"/>
    </source>
</evidence>
<dbReference type="Proteomes" id="UP000799291">
    <property type="component" value="Unassembled WGS sequence"/>
</dbReference>
<dbReference type="OrthoDB" id="4505928at2759"/>
<evidence type="ECO:0000313" key="3">
    <source>
        <dbReference type="Proteomes" id="UP000799291"/>
    </source>
</evidence>
<proteinExistence type="predicted"/>